<sequence>MAAGPGLHDMTASWPSVIAVCDGAKFDDLPALLRANGFVSHALLLDSPRQPSPRSGPWMLHLPSFRLGQFLSIPGMERSCVLWGGCDDPGDAFQHFRRINRAEIPDAQGRRESVLFRHWDNETLALLMPIATPAQKARLFGPFDRVALFCEDADGALVAQYRPEPGAAALRGPLRFDAAQMVAIEGAMRARSDRRVARYLRRNAPAHTGQADDATMQRYVEDCRVQAETWGVTSEAGIGRFAWLQLVTQGRFAQMPEVHALMSAPSTATPDRRLTYLMQRMGHVVQGVG</sequence>
<proteinExistence type="predicted"/>
<feature type="domain" description="DUF4123" evidence="1">
    <location>
        <begin position="19"/>
        <end position="137"/>
    </location>
</feature>
<comment type="caution">
    <text evidence="2">The sequence shown here is derived from an EMBL/GenBank/DDBJ whole genome shotgun (WGS) entry which is preliminary data.</text>
</comment>
<dbReference type="EMBL" id="JARESE010000062">
    <property type="protein sequence ID" value="MDE8653721.1"/>
    <property type="molecule type" value="Genomic_DNA"/>
</dbReference>
<keyword evidence="3" id="KW-1185">Reference proteome</keyword>
<evidence type="ECO:0000259" key="1">
    <source>
        <dbReference type="Pfam" id="PF13503"/>
    </source>
</evidence>
<name>A0ABT5WV26_9SPHN</name>
<evidence type="ECO:0000313" key="2">
    <source>
        <dbReference type="EMBL" id="MDE8653721.1"/>
    </source>
</evidence>
<accession>A0ABT5WV26</accession>
<dbReference type="InterPro" id="IPR025391">
    <property type="entry name" value="DUF4123"/>
</dbReference>
<evidence type="ECO:0000313" key="3">
    <source>
        <dbReference type="Proteomes" id="UP001216253"/>
    </source>
</evidence>
<gene>
    <name evidence="2" type="ORF">PYV00_18650</name>
</gene>
<protein>
    <submittedName>
        <fullName evidence="2">DUF4123 domain-containing protein</fullName>
    </submittedName>
</protein>
<reference evidence="2 3" key="1">
    <citation type="submission" date="2023-03" db="EMBL/GenBank/DDBJ databases">
        <title>NovoSphingobium album sp. nov. isolated from polycyclic aromatic hydrocarbons- and heavy-metal polluted soil.</title>
        <authorList>
            <person name="Liu Z."/>
            <person name="Wang K."/>
        </authorList>
    </citation>
    <scope>NUCLEOTIDE SEQUENCE [LARGE SCALE GENOMIC DNA]</scope>
    <source>
        <strain evidence="2 3">H3SJ31-1</strain>
    </source>
</reference>
<organism evidence="2 3">
    <name type="scientific">Novosphingobium album</name>
    <name type="common">ex Liu et al. 2023</name>
    <dbReference type="NCBI Taxonomy" id="3031130"/>
    <lineage>
        <taxon>Bacteria</taxon>
        <taxon>Pseudomonadati</taxon>
        <taxon>Pseudomonadota</taxon>
        <taxon>Alphaproteobacteria</taxon>
        <taxon>Sphingomonadales</taxon>
        <taxon>Sphingomonadaceae</taxon>
        <taxon>Novosphingobium</taxon>
    </lineage>
</organism>
<dbReference type="Proteomes" id="UP001216253">
    <property type="component" value="Unassembled WGS sequence"/>
</dbReference>
<dbReference type="RefSeq" id="WP_275229808.1">
    <property type="nucleotide sequence ID" value="NZ_JARESE010000062.1"/>
</dbReference>
<dbReference type="Pfam" id="PF13503">
    <property type="entry name" value="DUF4123"/>
    <property type="match status" value="1"/>
</dbReference>